<keyword evidence="2" id="KW-1185">Reference proteome</keyword>
<gene>
    <name evidence="1" type="ORF">MU846_13850</name>
</gene>
<dbReference type="EMBL" id="JALKII010000014">
    <property type="protein sequence ID" value="MCK0538794.1"/>
    <property type="molecule type" value="Genomic_DNA"/>
</dbReference>
<protein>
    <submittedName>
        <fullName evidence="1">Uncharacterized protein</fullName>
    </submittedName>
</protein>
<reference evidence="1" key="1">
    <citation type="submission" date="2022-04" db="EMBL/GenBank/DDBJ databases">
        <title>Alcanivorax sp. CY1518 draft genome sequence.</title>
        <authorList>
            <person name="Zhao G."/>
            <person name="An M."/>
        </authorList>
    </citation>
    <scope>NUCLEOTIDE SEQUENCE</scope>
    <source>
        <strain evidence="1">CY1518</strain>
    </source>
</reference>
<accession>A0ABT0EAD6</accession>
<evidence type="ECO:0000313" key="1">
    <source>
        <dbReference type="EMBL" id="MCK0538794.1"/>
    </source>
</evidence>
<sequence length="64" mass="7094">MSLWKALGLAPSEADKRLIKLVSQSYESVRVVGRGTVKIDPHEVSQTSEFRKAREQAKAIVARA</sequence>
<dbReference type="Proteomes" id="UP001165524">
    <property type="component" value="Unassembled WGS sequence"/>
</dbReference>
<name>A0ABT0EAD6_9GAMM</name>
<dbReference type="RefSeq" id="WP_246953756.1">
    <property type="nucleotide sequence ID" value="NZ_JALKII010000014.1"/>
</dbReference>
<organism evidence="1 2">
    <name type="scientific">Alcanivorax quisquiliarum</name>
    <dbReference type="NCBI Taxonomy" id="2933565"/>
    <lineage>
        <taxon>Bacteria</taxon>
        <taxon>Pseudomonadati</taxon>
        <taxon>Pseudomonadota</taxon>
        <taxon>Gammaproteobacteria</taxon>
        <taxon>Oceanospirillales</taxon>
        <taxon>Alcanivoracaceae</taxon>
        <taxon>Alcanivorax</taxon>
    </lineage>
</organism>
<proteinExistence type="predicted"/>
<evidence type="ECO:0000313" key="2">
    <source>
        <dbReference type="Proteomes" id="UP001165524"/>
    </source>
</evidence>
<comment type="caution">
    <text evidence="1">The sequence shown here is derived from an EMBL/GenBank/DDBJ whole genome shotgun (WGS) entry which is preliminary data.</text>
</comment>